<protein>
    <recommendedName>
        <fullName evidence="4">DUF1345 domain-containing protein</fullName>
    </recommendedName>
</protein>
<dbReference type="OrthoDB" id="64737at2"/>
<name>A0A0D6P7P9_9PROT</name>
<feature type="transmembrane region" description="Helical" evidence="1">
    <location>
        <begin position="49"/>
        <end position="68"/>
    </location>
</feature>
<sequence>MKLADLGPVGRVIAARVRLFAGLACGLVAYALLPGRLGPVAIGPATRGILAWDIGVLVFLGGVALLCLSEHLDRMREDAAAQEEGEWTIFALTVGATTASFAAIGGEFSGLSGLPAGQRGLQVAIVAATLALSWLMSQTIFALRYAHEYYATAPGGRDVDGGLDFPGGQPPDYLDFMYFALVLGMTFQVSDVQITSRKLRRLAALHGLLGFLFNTIILALTVNIAAGLL</sequence>
<feature type="transmembrane region" description="Helical" evidence="1">
    <location>
        <begin position="202"/>
        <end position="226"/>
    </location>
</feature>
<reference evidence="2 3" key="1">
    <citation type="submission" date="2012-11" db="EMBL/GenBank/DDBJ databases">
        <title>Whole genome sequence of Acidisphaera rubrifaciens HS-AP3.</title>
        <authorList>
            <person name="Azuma Y."/>
            <person name="Higashiura N."/>
            <person name="Hirakawa H."/>
            <person name="Matsushita K."/>
        </authorList>
    </citation>
    <scope>NUCLEOTIDE SEQUENCE [LARGE SCALE GENOMIC DNA]</scope>
    <source>
        <strain evidence="2 3">HS-AP3</strain>
    </source>
</reference>
<feature type="transmembrane region" description="Helical" evidence="1">
    <location>
        <begin position="12"/>
        <end position="33"/>
    </location>
</feature>
<dbReference type="EMBL" id="BANB01000293">
    <property type="protein sequence ID" value="GAN77371.1"/>
    <property type="molecule type" value="Genomic_DNA"/>
</dbReference>
<organism evidence="2 3">
    <name type="scientific">Acidisphaera rubrifaciens HS-AP3</name>
    <dbReference type="NCBI Taxonomy" id="1231350"/>
    <lineage>
        <taxon>Bacteria</taxon>
        <taxon>Pseudomonadati</taxon>
        <taxon>Pseudomonadota</taxon>
        <taxon>Alphaproteobacteria</taxon>
        <taxon>Acetobacterales</taxon>
        <taxon>Acetobacteraceae</taxon>
        <taxon>Acidisphaera</taxon>
    </lineage>
</organism>
<keyword evidence="3" id="KW-1185">Reference proteome</keyword>
<keyword evidence="1" id="KW-0472">Membrane</keyword>
<evidence type="ECO:0008006" key="4">
    <source>
        <dbReference type="Google" id="ProtNLM"/>
    </source>
</evidence>
<dbReference type="RefSeq" id="WP_048861412.1">
    <property type="nucleotide sequence ID" value="NZ_BANB01000293.1"/>
</dbReference>
<feature type="transmembrane region" description="Helical" evidence="1">
    <location>
        <begin position="123"/>
        <end position="146"/>
    </location>
</feature>
<comment type="caution">
    <text evidence="2">The sequence shown here is derived from an EMBL/GenBank/DDBJ whole genome shotgun (WGS) entry which is preliminary data.</text>
</comment>
<proteinExistence type="predicted"/>
<dbReference type="Proteomes" id="UP000032680">
    <property type="component" value="Unassembled WGS sequence"/>
</dbReference>
<evidence type="ECO:0000313" key="2">
    <source>
        <dbReference type="EMBL" id="GAN77371.1"/>
    </source>
</evidence>
<keyword evidence="1" id="KW-1133">Transmembrane helix</keyword>
<dbReference type="Pfam" id="PF07077">
    <property type="entry name" value="DUF1345"/>
    <property type="match status" value="1"/>
</dbReference>
<keyword evidence="1" id="KW-0812">Transmembrane</keyword>
<gene>
    <name evidence="2" type="ORF">Asru_0293_03</name>
</gene>
<evidence type="ECO:0000313" key="3">
    <source>
        <dbReference type="Proteomes" id="UP000032680"/>
    </source>
</evidence>
<dbReference type="AlphaFoldDB" id="A0A0D6P7P9"/>
<accession>A0A0D6P7P9</accession>
<evidence type="ECO:0000256" key="1">
    <source>
        <dbReference type="SAM" id="Phobius"/>
    </source>
</evidence>
<dbReference type="InterPro" id="IPR009781">
    <property type="entry name" value="DUF1345"/>
</dbReference>